<dbReference type="PANTHER" id="PTHR30136:SF35">
    <property type="entry name" value="HTH-TYPE TRANSCRIPTIONAL REGULATOR RV1719"/>
    <property type="match status" value="1"/>
</dbReference>
<dbReference type="Gene3D" id="1.10.10.10">
    <property type="entry name" value="Winged helix-like DNA-binding domain superfamily/Winged helix DNA-binding domain"/>
    <property type="match status" value="1"/>
</dbReference>
<evidence type="ECO:0000259" key="4">
    <source>
        <dbReference type="PROSITE" id="PS51077"/>
    </source>
</evidence>
<dbReference type="SMART" id="SM00346">
    <property type="entry name" value="HTH_ICLR"/>
    <property type="match status" value="1"/>
</dbReference>
<evidence type="ECO:0000256" key="1">
    <source>
        <dbReference type="ARBA" id="ARBA00023015"/>
    </source>
</evidence>
<evidence type="ECO:0000256" key="3">
    <source>
        <dbReference type="ARBA" id="ARBA00023163"/>
    </source>
</evidence>
<evidence type="ECO:0000256" key="2">
    <source>
        <dbReference type="ARBA" id="ARBA00023125"/>
    </source>
</evidence>
<evidence type="ECO:0000259" key="5">
    <source>
        <dbReference type="PROSITE" id="PS51078"/>
    </source>
</evidence>
<evidence type="ECO:0000313" key="7">
    <source>
        <dbReference type="Proteomes" id="UP001177120"/>
    </source>
</evidence>
<accession>A0ABS2WNJ5</accession>
<dbReference type="EMBL" id="JAFHAP010000017">
    <property type="protein sequence ID" value="MBN2910830.1"/>
    <property type="molecule type" value="Genomic_DNA"/>
</dbReference>
<dbReference type="RefSeq" id="WP_205497107.1">
    <property type="nucleotide sequence ID" value="NZ_JAFHAP010000017.1"/>
</dbReference>
<dbReference type="SUPFAM" id="SSF46785">
    <property type="entry name" value="Winged helix' DNA-binding domain"/>
    <property type="match status" value="1"/>
</dbReference>
<protein>
    <submittedName>
        <fullName evidence="6">IclR family transcriptional regulator</fullName>
    </submittedName>
</protein>
<comment type="caution">
    <text evidence="6">The sequence shown here is derived from an EMBL/GenBank/DDBJ whole genome shotgun (WGS) entry which is preliminary data.</text>
</comment>
<dbReference type="InterPro" id="IPR014757">
    <property type="entry name" value="Tscrpt_reg_IclR_C"/>
</dbReference>
<evidence type="ECO:0000313" key="6">
    <source>
        <dbReference type="EMBL" id="MBN2910830.1"/>
    </source>
</evidence>
<dbReference type="PROSITE" id="PS51077">
    <property type="entry name" value="HTH_ICLR"/>
    <property type="match status" value="1"/>
</dbReference>
<dbReference type="Pfam" id="PF01614">
    <property type="entry name" value="IclR_C"/>
    <property type="match status" value="1"/>
</dbReference>
<gene>
    <name evidence="6" type="ORF">JQC72_15125</name>
</gene>
<dbReference type="InterPro" id="IPR005471">
    <property type="entry name" value="Tscrpt_reg_IclR_N"/>
</dbReference>
<keyword evidence="7" id="KW-1185">Reference proteome</keyword>
<sequence>MSVKSAVRVLQIFELLMGHPQGLNIKEIATALGFPQSSTFHLVKTLHEYGYLSLTDLKKYKLGPKLIQLGTRSMESMDLYRDARVPLERLAELVKETVFMAVLLGNEMVYVAKVDTNRSVRTSAQIGSRKPMYCTGLGKVMLAYLPENKRDEILSRTPLNPITENTITDRQELESCLSRYRAQGYAIDNEENEEGLYCIAAPVFDAAGEVIAAVSVAGPKERMKKRHDYIVFHVKNTAKMISKKMGYLS</sequence>
<keyword evidence="2" id="KW-0238">DNA-binding</keyword>
<dbReference type="Proteomes" id="UP001177120">
    <property type="component" value="Unassembled WGS sequence"/>
</dbReference>
<dbReference type="InterPro" id="IPR036388">
    <property type="entry name" value="WH-like_DNA-bd_sf"/>
</dbReference>
<feature type="domain" description="HTH iclR-type" evidence="4">
    <location>
        <begin position="3"/>
        <end position="64"/>
    </location>
</feature>
<dbReference type="InterPro" id="IPR029016">
    <property type="entry name" value="GAF-like_dom_sf"/>
</dbReference>
<dbReference type="Pfam" id="PF09339">
    <property type="entry name" value="HTH_IclR"/>
    <property type="match status" value="1"/>
</dbReference>
<name>A0ABS2WNJ5_9BACL</name>
<dbReference type="SUPFAM" id="SSF55781">
    <property type="entry name" value="GAF domain-like"/>
    <property type="match status" value="1"/>
</dbReference>
<reference evidence="6" key="1">
    <citation type="journal article" date="2024" name="Int. J. Syst. Evol. Microbiol.">
        <title>Polycladomyces zharkentensis sp. nov., a novel thermophilic cellulose- and starch-degrading member of the Bacillota from a geothermal aquifer in Kazakhstan.</title>
        <authorList>
            <person name="Mashzhan A."/>
            <person name="Kistaubayeva A."/>
            <person name="Javier-Lopez R."/>
            <person name="Bissenova U."/>
            <person name="Bissenbay A."/>
            <person name="Birkeland N.K."/>
        </authorList>
    </citation>
    <scope>NUCLEOTIDE SEQUENCE</scope>
    <source>
        <strain evidence="6">ZKZ2T</strain>
    </source>
</reference>
<organism evidence="6 7">
    <name type="scientific">Polycladomyces zharkentensis</name>
    <dbReference type="NCBI Taxonomy" id="2807616"/>
    <lineage>
        <taxon>Bacteria</taxon>
        <taxon>Bacillati</taxon>
        <taxon>Bacillota</taxon>
        <taxon>Bacilli</taxon>
        <taxon>Bacillales</taxon>
        <taxon>Thermoactinomycetaceae</taxon>
        <taxon>Polycladomyces</taxon>
    </lineage>
</organism>
<dbReference type="InterPro" id="IPR036390">
    <property type="entry name" value="WH_DNA-bd_sf"/>
</dbReference>
<feature type="domain" description="IclR-ED" evidence="5">
    <location>
        <begin position="65"/>
        <end position="247"/>
    </location>
</feature>
<keyword evidence="1" id="KW-0805">Transcription regulation</keyword>
<dbReference type="PANTHER" id="PTHR30136">
    <property type="entry name" value="HELIX-TURN-HELIX TRANSCRIPTIONAL REGULATOR, ICLR FAMILY"/>
    <property type="match status" value="1"/>
</dbReference>
<dbReference type="PROSITE" id="PS51078">
    <property type="entry name" value="ICLR_ED"/>
    <property type="match status" value="1"/>
</dbReference>
<proteinExistence type="predicted"/>
<keyword evidence="3" id="KW-0804">Transcription</keyword>
<dbReference type="InterPro" id="IPR050707">
    <property type="entry name" value="HTH_MetabolicPath_Reg"/>
</dbReference>
<dbReference type="Gene3D" id="3.30.450.40">
    <property type="match status" value="1"/>
</dbReference>